<dbReference type="Gene3D" id="2.60.40.770">
    <property type="match status" value="1"/>
</dbReference>
<keyword evidence="3" id="KW-0964">Secreted</keyword>
<dbReference type="PANTHER" id="PTHR11306:SF68">
    <property type="entry name" value="NPC INTRACELLULAR CHOLESTEROL TRANSPORTER 2"/>
    <property type="match status" value="1"/>
</dbReference>
<dbReference type="AlphaFoldDB" id="A0ABD3XZN4"/>
<keyword evidence="7" id="KW-1185">Reference proteome</keyword>
<dbReference type="Pfam" id="PF02221">
    <property type="entry name" value="E1_DerP2_DerF2"/>
    <property type="match status" value="1"/>
</dbReference>
<gene>
    <name evidence="6" type="ORF">ACJMK2_003929</name>
</gene>
<reference evidence="6 7" key="1">
    <citation type="submission" date="2024-11" db="EMBL/GenBank/DDBJ databases">
        <title>Chromosome-level genome assembly of the freshwater bivalve Anodonta woodiana.</title>
        <authorList>
            <person name="Chen X."/>
        </authorList>
    </citation>
    <scope>NUCLEOTIDE SEQUENCE [LARGE SCALE GENOMIC DNA]</scope>
    <source>
        <strain evidence="6">MN2024</strain>
        <tissue evidence="6">Gills</tissue>
    </source>
</reference>
<comment type="subcellular location">
    <subcellularLocation>
        <location evidence="1">Secreted</location>
    </subcellularLocation>
</comment>
<dbReference type="Proteomes" id="UP001634394">
    <property type="component" value="Unassembled WGS sequence"/>
</dbReference>
<comment type="similarity">
    <text evidence="2">Belongs to the NPC2 family.</text>
</comment>
<dbReference type="FunFam" id="2.60.40.770:FF:000001">
    <property type="entry name" value="NPC intracellular cholesterol transporter 2"/>
    <property type="match status" value="1"/>
</dbReference>
<feature type="signal peptide" evidence="4">
    <location>
        <begin position="1"/>
        <end position="16"/>
    </location>
</feature>
<protein>
    <recommendedName>
        <fullName evidence="5">MD-2-related lipid-recognition domain-containing protein</fullName>
    </recommendedName>
</protein>
<accession>A0ABD3XZN4</accession>
<evidence type="ECO:0000256" key="2">
    <source>
        <dbReference type="ARBA" id="ARBA00006370"/>
    </source>
</evidence>
<feature type="domain" description="MD-2-related lipid-recognition" evidence="5">
    <location>
        <begin position="22"/>
        <end position="142"/>
    </location>
</feature>
<feature type="chain" id="PRO_5044858572" description="MD-2-related lipid-recognition domain-containing protein" evidence="4">
    <location>
        <begin position="17"/>
        <end position="146"/>
    </location>
</feature>
<dbReference type="SUPFAM" id="SSF81296">
    <property type="entry name" value="E set domains"/>
    <property type="match status" value="1"/>
</dbReference>
<evidence type="ECO:0000256" key="3">
    <source>
        <dbReference type="ARBA" id="ARBA00022525"/>
    </source>
</evidence>
<name>A0ABD3XZN4_SINWO</name>
<dbReference type="InterPro" id="IPR014756">
    <property type="entry name" value="Ig_E-set"/>
</dbReference>
<keyword evidence="4" id="KW-0732">Signal</keyword>
<evidence type="ECO:0000256" key="4">
    <source>
        <dbReference type="SAM" id="SignalP"/>
    </source>
</evidence>
<proteinExistence type="inferred from homology"/>
<dbReference type="InterPro" id="IPR003172">
    <property type="entry name" value="ML_dom"/>
</dbReference>
<evidence type="ECO:0000259" key="5">
    <source>
        <dbReference type="SMART" id="SM00737"/>
    </source>
</evidence>
<evidence type="ECO:0000256" key="1">
    <source>
        <dbReference type="ARBA" id="ARBA00004613"/>
    </source>
</evidence>
<dbReference type="GO" id="GO:0005576">
    <property type="term" value="C:extracellular region"/>
    <property type="evidence" value="ECO:0007669"/>
    <property type="project" value="UniProtKB-SubCell"/>
</dbReference>
<dbReference type="EMBL" id="JBJQND010000001">
    <property type="protein sequence ID" value="KAL3891677.1"/>
    <property type="molecule type" value="Genomic_DNA"/>
</dbReference>
<evidence type="ECO:0000313" key="6">
    <source>
        <dbReference type="EMBL" id="KAL3891677.1"/>
    </source>
</evidence>
<comment type="caution">
    <text evidence="6">The sequence shown here is derived from an EMBL/GenBank/DDBJ whole genome shotgun (WGS) entry which is preliminary data.</text>
</comment>
<dbReference type="InterPro" id="IPR039670">
    <property type="entry name" value="NPC2-like"/>
</dbReference>
<dbReference type="SMART" id="SM00737">
    <property type="entry name" value="ML"/>
    <property type="match status" value="1"/>
</dbReference>
<dbReference type="PANTHER" id="PTHR11306">
    <property type="entry name" value="NIEMANN PICK TYPE C2 PROTEIN NPC2-RELATED"/>
    <property type="match status" value="1"/>
</dbReference>
<sequence>MVRIIVLASLLSVGFAIRLHNYTDCSEGAKILYVNFPQCKKEPCALMKGTNYTVSVGFISSEQTQTATAEFQVLINGYPFYTSPPVDSCKYDDVKCPVKKGAKQVYRQNFTVPGFARPMKFDAKWYIQDDNKKPLICTITPMNIVS</sequence>
<organism evidence="6 7">
    <name type="scientific">Sinanodonta woodiana</name>
    <name type="common">Chinese pond mussel</name>
    <name type="synonym">Anodonta woodiana</name>
    <dbReference type="NCBI Taxonomy" id="1069815"/>
    <lineage>
        <taxon>Eukaryota</taxon>
        <taxon>Metazoa</taxon>
        <taxon>Spiralia</taxon>
        <taxon>Lophotrochozoa</taxon>
        <taxon>Mollusca</taxon>
        <taxon>Bivalvia</taxon>
        <taxon>Autobranchia</taxon>
        <taxon>Heteroconchia</taxon>
        <taxon>Palaeoheterodonta</taxon>
        <taxon>Unionida</taxon>
        <taxon>Unionoidea</taxon>
        <taxon>Unionidae</taxon>
        <taxon>Unioninae</taxon>
        <taxon>Sinanodonta</taxon>
    </lineage>
</organism>
<evidence type="ECO:0000313" key="7">
    <source>
        <dbReference type="Proteomes" id="UP001634394"/>
    </source>
</evidence>